<dbReference type="PANTHER" id="PTHR33375:SF1">
    <property type="entry name" value="CHROMOSOME-PARTITIONING PROTEIN PARB-RELATED"/>
    <property type="match status" value="1"/>
</dbReference>
<dbReference type="AlphaFoldDB" id="A0A1I9S218"/>
<dbReference type="Gene3D" id="3.90.1530.30">
    <property type="match status" value="1"/>
</dbReference>
<dbReference type="GO" id="GO:0003677">
    <property type="term" value="F:DNA binding"/>
    <property type="evidence" value="ECO:0007669"/>
    <property type="project" value="UniProtKB-KW"/>
</dbReference>
<dbReference type="SUPFAM" id="SSF109709">
    <property type="entry name" value="KorB DNA-binding domain-like"/>
    <property type="match status" value="1"/>
</dbReference>
<protein>
    <recommendedName>
        <fullName evidence="4">ParB-like N-terminal domain-containing protein</fullName>
    </recommendedName>
</protein>
<dbReference type="GO" id="GO:0007059">
    <property type="term" value="P:chromosome segregation"/>
    <property type="evidence" value="ECO:0007669"/>
    <property type="project" value="TreeGrafter"/>
</dbReference>
<proteinExistence type="inferred from homology"/>
<reference evidence="5" key="1">
    <citation type="journal article" date="2016" name="Sci. Rep.">
        <title>Diversity of antibiotic-resistance genes in Canadian isolates of Aeromonas salmonicida subsp. salmonicida: dominance of pSN254b and discovery of pAsa8.</title>
        <authorList>
            <person name="Trudel M.V."/>
            <person name="Vincent A.T."/>
            <person name="Attere S.A."/>
            <person name="Labbe M."/>
            <person name="Derome N."/>
            <person name="Culley A.I."/>
            <person name="Charette S.J."/>
        </authorList>
    </citation>
    <scope>NUCLEOTIDE SEQUENCE</scope>
    <source>
        <strain evidence="5">M16474-11</strain>
        <plasmid evidence="5">pAsa8</plasmid>
    </source>
</reference>
<dbReference type="InterPro" id="IPR004437">
    <property type="entry name" value="ParB/RepB/Spo0J"/>
</dbReference>
<evidence type="ECO:0000256" key="2">
    <source>
        <dbReference type="ARBA" id="ARBA00023125"/>
    </source>
</evidence>
<dbReference type="Gene3D" id="1.10.10.2830">
    <property type="match status" value="1"/>
</dbReference>
<dbReference type="RefSeq" id="WP_137736230.1">
    <property type="nucleotide sequence ID" value="NZ_KX364409.1"/>
</dbReference>
<dbReference type="EMBL" id="KX364409">
    <property type="protein sequence ID" value="AOZ60619.1"/>
    <property type="molecule type" value="Genomic_DNA"/>
</dbReference>
<geneLocation type="plasmid" evidence="5">
    <name>pAsa8</name>
</geneLocation>
<dbReference type="NCBIfam" id="TIGR00180">
    <property type="entry name" value="parB_part"/>
    <property type="match status" value="1"/>
</dbReference>
<dbReference type="GO" id="GO:0005694">
    <property type="term" value="C:chromosome"/>
    <property type="evidence" value="ECO:0007669"/>
    <property type="project" value="TreeGrafter"/>
</dbReference>
<evidence type="ECO:0000256" key="1">
    <source>
        <dbReference type="ARBA" id="ARBA00006295"/>
    </source>
</evidence>
<evidence type="ECO:0000259" key="4">
    <source>
        <dbReference type="SMART" id="SM00470"/>
    </source>
</evidence>
<name>A0A1I9S218_AERSS</name>
<dbReference type="SMART" id="SM00470">
    <property type="entry name" value="ParB"/>
    <property type="match status" value="1"/>
</dbReference>
<comment type="similarity">
    <text evidence="1">Belongs to the ParB family.</text>
</comment>
<sequence length="481" mass="53041">MEQQAAITLFHRDPEQPRKTFDMDSLRELSKSILRHGLIQPIVVRPHPKREGEYLIVAGERRWRAAKLAKLDVLPFRMVKEGDAVDIRAIQAAENLQRQDLTPFEYAQAAQNWLSEANPDGSKRVQKDLVAAFGRNSTYWSRILRLNSCDPRITELTKNGAVTNINTLSALVAISQLDPERFERVASEIEAGTAPNNLERHTARQLAIAKWESEKGKKLPLPNAHGVYSEYDGERLVHSAPPAGNGAYGYGLVCVMEIESGWIWKCNGGNSSGPLTDHESYRCATREEAIKKAAEILYKRALDEAVNTRSKVELRCYKSLMMWAADLAEIEPADLNTERSRVEAERLAQAQARLEESRSLNQSAEVQTGTGTGDESEEAGEREKTTQEPASTNVVTILQGAASDISTKDASSNEDQPLPAPLVAVPASIAVQAVPDGVELVIDGVKKVLTVDMADLLSDQLMSAVMTIRAQKTCNLPAIRH</sequence>
<feature type="domain" description="ParB-like N-terminal" evidence="4">
    <location>
        <begin position="3"/>
        <end position="96"/>
    </location>
</feature>
<organism evidence="5">
    <name type="scientific">Aeromonas salmonicida subsp. salmonicida</name>
    <dbReference type="NCBI Taxonomy" id="29491"/>
    <lineage>
        <taxon>Bacteria</taxon>
        <taxon>Pseudomonadati</taxon>
        <taxon>Pseudomonadota</taxon>
        <taxon>Gammaproteobacteria</taxon>
        <taxon>Aeromonadales</taxon>
        <taxon>Aeromonadaceae</taxon>
        <taxon>Aeromonas</taxon>
    </lineage>
</organism>
<feature type="compositionally biased region" description="Polar residues" evidence="3">
    <location>
        <begin position="359"/>
        <end position="369"/>
    </location>
</feature>
<dbReference type="EMBL" id="KX364409">
    <property type="protein sequence ID" value="AOZ60610.1"/>
    <property type="molecule type" value="Genomic_DNA"/>
</dbReference>
<keyword evidence="2" id="KW-0238">DNA-binding</keyword>
<keyword evidence="5" id="KW-0614">Plasmid</keyword>
<evidence type="ECO:0000256" key="3">
    <source>
        <dbReference type="SAM" id="MobiDB-lite"/>
    </source>
</evidence>
<dbReference type="FunFam" id="3.90.1530.30:FF:000001">
    <property type="entry name" value="Chromosome partitioning protein ParB"/>
    <property type="match status" value="1"/>
</dbReference>
<dbReference type="InterPro" id="IPR050336">
    <property type="entry name" value="Chromosome_partition/occlusion"/>
</dbReference>
<evidence type="ECO:0000313" key="5">
    <source>
        <dbReference type="EMBL" id="AOZ60610.1"/>
    </source>
</evidence>
<feature type="region of interest" description="Disordered" evidence="3">
    <location>
        <begin position="353"/>
        <end position="390"/>
    </location>
</feature>
<dbReference type="Pfam" id="PF02195">
    <property type="entry name" value="ParB_N"/>
    <property type="match status" value="1"/>
</dbReference>
<accession>A0A1I9S218</accession>
<dbReference type="PANTHER" id="PTHR33375">
    <property type="entry name" value="CHROMOSOME-PARTITIONING PROTEIN PARB-RELATED"/>
    <property type="match status" value="1"/>
</dbReference>
<dbReference type="InterPro" id="IPR036086">
    <property type="entry name" value="ParB/Sulfiredoxin_sf"/>
</dbReference>
<dbReference type="SUPFAM" id="SSF110849">
    <property type="entry name" value="ParB/Sulfiredoxin"/>
    <property type="match status" value="1"/>
</dbReference>
<dbReference type="InterPro" id="IPR003115">
    <property type="entry name" value="ParB_N"/>
</dbReference>